<keyword evidence="2" id="KW-1185">Reference proteome</keyword>
<proteinExistence type="predicted"/>
<dbReference type="Proteomes" id="UP001500307">
    <property type="component" value="Unassembled WGS sequence"/>
</dbReference>
<organism evidence="1 2">
    <name type="scientific">Micromonospora coerulea</name>
    <dbReference type="NCBI Taxonomy" id="47856"/>
    <lineage>
        <taxon>Bacteria</taxon>
        <taxon>Bacillati</taxon>
        <taxon>Actinomycetota</taxon>
        <taxon>Actinomycetes</taxon>
        <taxon>Micromonosporales</taxon>
        <taxon>Micromonosporaceae</taxon>
        <taxon>Micromonospora</taxon>
    </lineage>
</organism>
<accession>A0ABP8T1P2</accession>
<name>A0ABP8T1P2_9ACTN</name>
<sequence length="83" mass="9256">MEQVRVACGTQKVFAAAVKKTPRQRTLDERWAFMVEDLFSTMSGAGHKDEVTKDFEYTREDGEMLIGATAGMLKRLSAGPNSR</sequence>
<evidence type="ECO:0000313" key="1">
    <source>
        <dbReference type="EMBL" id="GAA4578436.1"/>
    </source>
</evidence>
<gene>
    <name evidence="1" type="ORF">GCM10023176_54330</name>
</gene>
<evidence type="ECO:0000313" key="2">
    <source>
        <dbReference type="Proteomes" id="UP001500307"/>
    </source>
</evidence>
<dbReference type="EMBL" id="BAABGU010000041">
    <property type="protein sequence ID" value="GAA4578436.1"/>
    <property type="molecule type" value="Genomic_DNA"/>
</dbReference>
<protein>
    <submittedName>
        <fullName evidence="1">Uncharacterized protein</fullName>
    </submittedName>
</protein>
<reference evidence="2" key="1">
    <citation type="journal article" date="2019" name="Int. J. Syst. Evol. Microbiol.">
        <title>The Global Catalogue of Microorganisms (GCM) 10K type strain sequencing project: providing services to taxonomists for standard genome sequencing and annotation.</title>
        <authorList>
            <consortium name="The Broad Institute Genomics Platform"/>
            <consortium name="The Broad Institute Genome Sequencing Center for Infectious Disease"/>
            <person name="Wu L."/>
            <person name="Ma J."/>
        </authorList>
    </citation>
    <scope>NUCLEOTIDE SEQUENCE [LARGE SCALE GENOMIC DNA]</scope>
    <source>
        <strain evidence="2">JCM 3175</strain>
    </source>
</reference>
<comment type="caution">
    <text evidence="1">The sequence shown here is derived from an EMBL/GenBank/DDBJ whole genome shotgun (WGS) entry which is preliminary data.</text>
</comment>